<feature type="region of interest" description="Disordered" evidence="2">
    <location>
        <begin position="646"/>
        <end position="666"/>
    </location>
</feature>
<protein>
    <submittedName>
        <fullName evidence="3">Uncharacterized protein</fullName>
    </submittedName>
</protein>
<feature type="coiled-coil region" evidence="1">
    <location>
        <begin position="3253"/>
        <end position="3298"/>
    </location>
</feature>
<feature type="region of interest" description="Disordered" evidence="2">
    <location>
        <begin position="17"/>
        <end position="37"/>
    </location>
</feature>
<gene>
    <name evidence="3" type="ORF">FOL47_002468</name>
</gene>
<organism evidence="3 4">
    <name type="scientific">Perkinsus chesapeaki</name>
    <name type="common">Clam parasite</name>
    <name type="synonym">Perkinsus andrewsi</name>
    <dbReference type="NCBI Taxonomy" id="330153"/>
    <lineage>
        <taxon>Eukaryota</taxon>
        <taxon>Sar</taxon>
        <taxon>Alveolata</taxon>
        <taxon>Perkinsozoa</taxon>
        <taxon>Perkinsea</taxon>
        <taxon>Perkinsida</taxon>
        <taxon>Perkinsidae</taxon>
        <taxon>Perkinsus</taxon>
    </lineage>
</organism>
<feature type="region of interest" description="Disordered" evidence="2">
    <location>
        <begin position="290"/>
        <end position="368"/>
    </location>
</feature>
<feature type="coiled-coil region" evidence="1">
    <location>
        <begin position="2809"/>
        <end position="2858"/>
    </location>
</feature>
<keyword evidence="4" id="KW-1185">Reference proteome</keyword>
<feature type="compositionally biased region" description="Low complexity" evidence="2">
    <location>
        <begin position="290"/>
        <end position="300"/>
    </location>
</feature>
<feature type="coiled-coil region" evidence="1">
    <location>
        <begin position="1259"/>
        <end position="1286"/>
    </location>
</feature>
<feature type="coiled-coil region" evidence="1">
    <location>
        <begin position="73"/>
        <end position="135"/>
    </location>
</feature>
<name>A0A7J6MEC4_PERCH</name>
<dbReference type="OrthoDB" id="10375531at2759"/>
<evidence type="ECO:0000313" key="3">
    <source>
        <dbReference type="EMBL" id="KAF4669510.1"/>
    </source>
</evidence>
<feature type="coiled-coil region" evidence="1">
    <location>
        <begin position="1882"/>
        <end position="1942"/>
    </location>
</feature>
<proteinExistence type="predicted"/>
<evidence type="ECO:0000256" key="1">
    <source>
        <dbReference type="SAM" id="Coils"/>
    </source>
</evidence>
<feature type="region of interest" description="Disordered" evidence="2">
    <location>
        <begin position="2476"/>
        <end position="2505"/>
    </location>
</feature>
<dbReference type="EMBL" id="JAAPAO010000169">
    <property type="protein sequence ID" value="KAF4669510.1"/>
    <property type="molecule type" value="Genomic_DNA"/>
</dbReference>
<reference evidence="3 4" key="1">
    <citation type="submission" date="2020-04" db="EMBL/GenBank/DDBJ databases">
        <title>Perkinsus chesapeaki whole genome sequence.</title>
        <authorList>
            <person name="Bogema D.R."/>
        </authorList>
    </citation>
    <scope>NUCLEOTIDE SEQUENCE [LARGE SCALE GENOMIC DNA]</scope>
    <source>
        <strain evidence="3">ATCC PRA-425</strain>
    </source>
</reference>
<keyword evidence="1" id="KW-0175">Coiled coil</keyword>
<feature type="compositionally biased region" description="Basic and acidic residues" evidence="2">
    <location>
        <begin position="2486"/>
        <end position="2497"/>
    </location>
</feature>
<feature type="compositionally biased region" description="Basic and acidic residues" evidence="2">
    <location>
        <begin position="1184"/>
        <end position="1195"/>
    </location>
</feature>
<feature type="compositionally biased region" description="Basic and acidic residues" evidence="2">
    <location>
        <begin position="2878"/>
        <end position="2894"/>
    </location>
</feature>
<dbReference type="Proteomes" id="UP000591131">
    <property type="component" value="Unassembled WGS sequence"/>
</dbReference>
<feature type="coiled-coil region" evidence="1">
    <location>
        <begin position="2754"/>
        <end position="2781"/>
    </location>
</feature>
<evidence type="ECO:0000256" key="2">
    <source>
        <dbReference type="SAM" id="MobiDB-lite"/>
    </source>
</evidence>
<evidence type="ECO:0000313" key="4">
    <source>
        <dbReference type="Proteomes" id="UP000591131"/>
    </source>
</evidence>
<feature type="compositionally biased region" description="Basic and acidic residues" evidence="2">
    <location>
        <begin position="2379"/>
        <end position="2394"/>
    </location>
</feature>
<accession>A0A7J6MEC4</accession>
<feature type="region of interest" description="Disordered" evidence="2">
    <location>
        <begin position="1176"/>
        <end position="1198"/>
    </location>
</feature>
<feature type="region of interest" description="Disordered" evidence="2">
    <location>
        <begin position="615"/>
        <end position="634"/>
    </location>
</feature>
<feature type="region of interest" description="Disordered" evidence="2">
    <location>
        <begin position="2322"/>
        <end position="2356"/>
    </location>
</feature>
<feature type="region of interest" description="Disordered" evidence="2">
    <location>
        <begin position="2878"/>
        <end position="2907"/>
    </location>
</feature>
<feature type="region of interest" description="Disordered" evidence="2">
    <location>
        <begin position="2379"/>
        <end position="2398"/>
    </location>
</feature>
<sequence>MAATFVASSKQLTTNERYPIESSSITSTASQPRTPDLRRPIAGAFNDTPYRSDTSSFLTPLAVENGTEFPQSLTELREILLDYRRDLRVLKNQLGAVIEENQELRHDLEKERYAYGRLSEECTAMRQEMSSLQDTLETERVSHLCRLIQWRGAVTIRRPIMLLEAARQWAAGFKEGEERGQSRTATWRLSLGPVSLRITCNLSFMGNDLSTSLAGRCSYCLGVRAKSHAMPAVFSADRKQTEEFLTASSTPVMTAIGGHVMDETGDPRCAGRETQVRSAATATVNVVASQTEETEVVSLSSEDRRGTPPFESASSGYARDAGMPGDPVESPSPIPAQQHTEVDCCPEEETPFKAPSEPRSSVTPRSRSAYRGSEATSLVMSEYSLTSSAAVYFSSERLGGLVAGESSGNLRLMGGIRIRGWIQRNKGGYFDIWKWCFAVLMVDDVAQCSRLSLWRTERDFEDRLLNNLSGSVPFDSFSFGVNGKHVVCEADWGRVMVIFDHEGNCCVKLRESQRGSSRPTWPPTSPWDLDTSASIPLVEKDKWEQLAVVKSDNLLPILANISVPEGENVVTDLNLKWDHDKYPVQLTATPHPEVQPEGAAWENVNVKLAKNPAPLPTSTGLKSTEPAKPSIDGVKVDLGKPLDYGALIRPRASPPPTSKIPQEGFVNPDLSWNEKLKTNVESYSITGAVPVESRGVEGWLPPAGDLNHLQEELPLYFHSTRSAEDAVTVKKLRAIAGGEVLEEKVSLLSERNDEGEQYVDIMNHIKAVKGLLRADLKHTSGYWGDWMNGFCEHYYMTVNCGQVAFRHTREADSIGKKLALEVKAATRMVDGMLKKMEGITKNDMRPMIEVTDMDRQRGGKGLVDQADAVLKVLELLKPAVTAIITDHDRTLQDEEQDIKKTVDRDKDMYTELFTADIRKFLAASEENGQKLLSDTRSIYVDLMKSIGALVKKVFKLQRTLKKLAERHSKYSMGVLDKVERATSTFVARTDRADRFLEKYVAGGPQRRKLMKMAITEEGDRDRNAMARKFQKTAEKTEEKSKREVKRTDSLFNRELATNARTVERQQKSGTKKINDHLRDIGQKRAEGEAATANAELKDLETSAQGIAGTERLVGMQKVRDLQRQEARLDDAEEAELTDAEKSLQNTEAALSSDITLAADRADAKLNTVSSSVKSRVGTDARQIATREGESNERQGRMKQSLTDAQKQLLAVLDASMNEFGESSKEEYRRFKEQLNLETANEEKGVKSASVVVQSTAEAVHSSEREMRALHDENDDITRQSEQALRNALKDLQLLGSGGSADIAHLKADQARDLTNSVQVVTGVIHKDAADARNETRDRLREALGGLHNDLGVILSDEQDIQKELGTVSSDAARAEARTRQLTQARASEHQKIESFLSKKYHENANEMSKFPMEAEAAGHERMNNVRRILREEVKAQAEAVTNQTNQRFDAIENQLKMLTDLLMKGRQQEEKGRRILEDVDSEIRVVERMKPRIEALKREAGNDTSEMIGSIDKQKIALDRKQMDLLQRRKNMERELRKGLVFLDDHLNKAHSALVKRASDLEVSLLMMIKHFKDLLYGDEAAFAKFEHEDSANTARQLADAEDNIANDEKKSKVRLENLLNVDKKSTMNFVTMLSSLTVQAQELGLSGDKMKEYIEEQLSNLSEASAGEIGLLEKELSNDMTGLRAADEADKNKATTEIQKNDQSFRNGAEGVYGQLGGFEGKVADEAEEVGGTLGYNNQALAKLGFLTENQVQISGLELKALIHSVSLTKDAVLHEMAANHGADLDALARIEDVVAITRSLTGSSFEELHNDIDRLRGDFRKLGRVLDLYDAGTNKTVDSLGRVVDDRLRRSQKFMDGIQPLLGEMKGEAEVFEKKEREVNKELMGERTEILKEVSDSEKEQNKERAETWTETMKHLSSKNKEFQEEVSSVRAEIENDKGETKSQDIGLLLAEASWFSTHNRSPLVNMTAEQISQLSPSKLVALSKGVWHSLTPAQLSKLSSKALHLVPVQAVTMEALTSYPPNTFKHNPAPTKKMLQDQPTLSEQKMILSQIDSDASISPESLLNEKNMLAWHLQPPRVKGYWGDWTNWYCDMFFWWDWCGTIAFMRTRALTFNIMVMKAQVKAGEAATEVLRERVKKLTLKHSLDLIDPDQEHNGLTPQAIALYEAVQAEKPTVETAFSEKYPKMHALEEDIKKEIVDSKEVMEKQFAQASTVLSRDVAILAKHMLKQTAKVDGQMKRTLGKVSKGAMRQQRQILRRCKGSLKKVERDGDRVDRKGTRLLDNAEKIIAKVNKMMETAGPREKLLLQAMLAKLRKRLEEEQKRQQREIRPYEKTEDKELSKANREIQGDLKGDIRNIDKAGRQFDRSMNRDLRKIESQKGALEREGKQDFAKENQALSDGLRADAIESDAESRAATNAEGDTERELLQYEKDMVQGKQFTEDELQLAQSKLKTTDSAVEGELKASADKLEKDYTGESELLNSDLRSEVEGEEHSSSGRRLHYGGRVGDVMNQVAIDGDEHGREIGEAERELHAEEDQLEHSVSSKGQQLEGRVKDLFGHGKGEVDHEGNAINAQSEDEATRLARIMGTLKSTEDKLMKSTNEDLANMSESEREEFMRLAENIQNSHNDSEDEMSSFDGTLHSIEGGLESSVEGEKAMSEGLAGAMAGLEGERDKANAGIKGLADEGSIGMKNQAGEFKKEETDSIRSIEERLSGVLGESKGIIRDDQKTRMNELGSMLGDLREGESGISGMYDEAKGGLSKMEGEMQEYKQDIAGEGNKLDQFLNTEQGKETQASARALDGLEQKELAQLEKTRQLLIRAAREAEKGTTKKDAQRAQELRAKIFAIEKIMDEADRRGLKNRQVLGEVEAIENDLKGRDGGVHKLGQQERQDSREEEQELGNLRRGIEQDLTKYGNEMKSASASMDAGIQSIDRGLKEKTQDMKASLQIGRDGISRIVAAFTKILASAANADLQHILNSDMSQEEKMKAILKLFMDGEARFGGELAMTEKEKHAAATNLAQTLDRIIKQAQALGLSGEELHDYVQKQLEKEAGVTAEEFERLRARLGGDITKFQEMLANEESSAIELLKELEIGDALRASKINGGLGDFGDALSKAAMYDGGQLGYNALATGKFITDARSTKGLFAHEVRALAHMALAMDDKLLEEIAAEKGVNLKRTAEVEDAVTVFSSLSKDSMAETKKELARADESIKSFAGLGKPSKEVETELTDLGKSTASSDRDLQRVMTSSQPLLQEMKTQIGEYKKDYRGAEKAEMQEEEGLQKHLSQIENQLRTARGKLWSEVQGGLSKSYQTYQKAFEEDRAEFSERGKKY</sequence>
<feature type="compositionally biased region" description="Polar residues" evidence="2">
    <location>
        <begin position="17"/>
        <end position="33"/>
    </location>
</feature>
<comment type="caution">
    <text evidence="3">The sequence shown here is derived from an EMBL/GenBank/DDBJ whole genome shotgun (WGS) entry which is preliminary data.</text>
</comment>